<evidence type="ECO:0000313" key="1">
    <source>
        <dbReference type="EMBL" id="EEF28283.1"/>
    </source>
</evidence>
<sequence length="59" mass="6072">MAMYMVSSGENNNSTVGSPMNGLSTALSFASMSGESANHDAAWKSSNKEAGLAVLICSR</sequence>
<dbReference type="AlphaFoldDB" id="B9T782"/>
<accession>B9T782</accession>
<organism evidence="1 2">
    <name type="scientific">Ricinus communis</name>
    <name type="common">Castor bean</name>
    <dbReference type="NCBI Taxonomy" id="3988"/>
    <lineage>
        <taxon>Eukaryota</taxon>
        <taxon>Viridiplantae</taxon>
        <taxon>Streptophyta</taxon>
        <taxon>Embryophyta</taxon>
        <taxon>Tracheophyta</taxon>
        <taxon>Spermatophyta</taxon>
        <taxon>Magnoliopsida</taxon>
        <taxon>eudicotyledons</taxon>
        <taxon>Gunneridae</taxon>
        <taxon>Pentapetalae</taxon>
        <taxon>rosids</taxon>
        <taxon>fabids</taxon>
        <taxon>Malpighiales</taxon>
        <taxon>Euphorbiaceae</taxon>
        <taxon>Acalyphoideae</taxon>
        <taxon>Acalypheae</taxon>
        <taxon>Ricinus</taxon>
    </lineage>
</organism>
<dbReference type="Proteomes" id="UP000008311">
    <property type="component" value="Unassembled WGS sequence"/>
</dbReference>
<dbReference type="EMBL" id="EQ974720">
    <property type="protein sequence ID" value="EEF28283.1"/>
    <property type="molecule type" value="Genomic_DNA"/>
</dbReference>
<name>B9T782_RICCO</name>
<protein>
    <submittedName>
        <fullName evidence="1">Uncharacterized protein</fullName>
    </submittedName>
</protein>
<proteinExistence type="predicted"/>
<evidence type="ECO:0000313" key="2">
    <source>
        <dbReference type="Proteomes" id="UP000008311"/>
    </source>
</evidence>
<reference evidence="2" key="1">
    <citation type="journal article" date="2010" name="Nat. Biotechnol.">
        <title>Draft genome sequence of the oilseed species Ricinus communis.</title>
        <authorList>
            <person name="Chan A.P."/>
            <person name="Crabtree J."/>
            <person name="Zhao Q."/>
            <person name="Lorenzi H."/>
            <person name="Orvis J."/>
            <person name="Puiu D."/>
            <person name="Melake-Berhan A."/>
            <person name="Jones K.M."/>
            <person name="Redman J."/>
            <person name="Chen G."/>
            <person name="Cahoon E.B."/>
            <person name="Gedil M."/>
            <person name="Stanke M."/>
            <person name="Haas B.J."/>
            <person name="Wortman J.R."/>
            <person name="Fraser-Liggett C.M."/>
            <person name="Ravel J."/>
            <person name="Rabinowicz P.D."/>
        </authorList>
    </citation>
    <scope>NUCLEOTIDE SEQUENCE [LARGE SCALE GENOMIC DNA]</scope>
    <source>
        <strain evidence="2">cv. Hale</strain>
    </source>
</reference>
<gene>
    <name evidence="1" type="ORF">RCOM_0338120</name>
</gene>
<dbReference type="InParanoid" id="B9T782"/>
<keyword evidence="2" id="KW-1185">Reference proteome</keyword>